<keyword evidence="2" id="KW-1185">Reference proteome</keyword>
<reference evidence="1" key="1">
    <citation type="submission" date="2021-01" db="EMBL/GenBank/DDBJ databases">
        <authorList>
            <consortium name="Genoscope - CEA"/>
            <person name="William W."/>
        </authorList>
    </citation>
    <scope>NUCLEOTIDE SEQUENCE</scope>
</reference>
<proteinExistence type="predicted"/>
<gene>
    <name evidence="1" type="ORF">PPRIM_AZ9-3.1.T0470269</name>
</gene>
<evidence type="ECO:0000313" key="2">
    <source>
        <dbReference type="Proteomes" id="UP000688137"/>
    </source>
</evidence>
<dbReference type="Proteomes" id="UP000688137">
    <property type="component" value="Unassembled WGS sequence"/>
</dbReference>
<dbReference type="EMBL" id="CAJJDM010000047">
    <property type="protein sequence ID" value="CAD8071614.1"/>
    <property type="molecule type" value="Genomic_DNA"/>
</dbReference>
<dbReference type="AlphaFoldDB" id="A0A8S1M8P4"/>
<protein>
    <submittedName>
        <fullName evidence="1">Uncharacterized protein</fullName>
    </submittedName>
</protein>
<organism evidence="1 2">
    <name type="scientific">Paramecium primaurelia</name>
    <dbReference type="NCBI Taxonomy" id="5886"/>
    <lineage>
        <taxon>Eukaryota</taxon>
        <taxon>Sar</taxon>
        <taxon>Alveolata</taxon>
        <taxon>Ciliophora</taxon>
        <taxon>Intramacronucleata</taxon>
        <taxon>Oligohymenophorea</taxon>
        <taxon>Peniculida</taxon>
        <taxon>Parameciidae</taxon>
        <taxon>Paramecium</taxon>
    </lineage>
</organism>
<evidence type="ECO:0000313" key="1">
    <source>
        <dbReference type="EMBL" id="CAD8071614.1"/>
    </source>
</evidence>
<sequence length="1003" mass="118919">MFEEIKVSEILQSDIIEHSKITLSGSASNDIYQCTDSSISLEIDQIAYILKLANSQTVSINIYNMKEIYTKPISYTCEYVNFTCPITQNGCTLINDNNTPYLLVVTQVGHIYYRNLKTNTSMLLKNLMIENIKIQCFVKSLIQKEKFEFYLMTNTDLLYHVTLDVVGGEFKKNKYQISFGTKIFSKLLNSFSQDQKIAFQLNDKQILNFSQNYQFSLLEMQKTEFQTIQLQCQDRIKSNQIDIFQQKPSGKLFVCYQLNDNLKICTINQNQLIINYVVNLSKIQLNNHYYLSSTQNQIILIQDFEIYQLDQQNMDLELINENYYSVYGYLSQDDKLLLFYKNQLTYIRLISDKISIKQNELRNQVTKFKNNLKKQQNMIDDEIIIQSIAFHPTSDNILNQFQQLIKIMHRNLDQRKVISIMKQQYNNFLPVQFIQHLMDEVEDIYIYIKPTFQKLELDINVIQNELINQLETVNSNLQQFFKNNDQMNLLNKEFEMSTNKQLIVKSLVIHTLRDYYQMQLEIFLGLGVLQSLNQQQIQFDIKFKQFYDTMCLLSLVEDEKLIHIQNILRNKFHHVEDLINFSNLNSIQEVLKIYINLIYNEIFQSFTIPDEYFCEEFIHNQMIFHSHHVNSKGIIRHCRIAQQTNQIPTDVVKFIKENQNLNQELKLKISFVIQKQNPKQDEEQKIVLNCLLYYANELKQHHLLFQIINLNEQLQLKDSLKLIVDNLLSFRLDVRTTDKIGEYLLSFSRDKYQILSNKNRIISYFSFLIKMESKAKAYTLLFEYIVNLESLLFNISQENLASVIRTQLDCITLLLNQMQLHSRQDKKPYALQIVCKIKDEIYRQFLNPSTLGELREFKQNSQGNIRVINFEQIQLFNSYKQIQYFVSINYTPQAQLQKVVEQLILHNQIDQLIELGNLRIDPYYERNVAFCYFWNENSRKELINKLTNVMKEQEFSIVLAQICVYCNLKSIHCQELYKIAPCKGSFLQYLISVDKEQIVQEII</sequence>
<comment type="caution">
    <text evidence="1">The sequence shown here is derived from an EMBL/GenBank/DDBJ whole genome shotgun (WGS) entry which is preliminary data.</text>
</comment>
<name>A0A8S1M8P4_PARPR</name>
<accession>A0A8S1M8P4</accession>
<dbReference type="OMA" id="LAQICVY"/>